<dbReference type="GO" id="GO:0008859">
    <property type="term" value="F:exoribonuclease II activity"/>
    <property type="evidence" value="ECO:0007669"/>
    <property type="project" value="UniProtKB-UniRule"/>
</dbReference>
<dbReference type="NCBIfam" id="TIGR02063">
    <property type="entry name" value="RNase_R"/>
    <property type="match status" value="1"/>
</dbReference>
<evidence type="ECO:0000256" key="2">
    <source>
        <dbReference type="ARBA" id="ARBA00022490"/>
    </source>
</evidence>
<evidence type="ECO:0000256" key="1">
    <source>
        <dbReference type="ARBA" id="ARBA00001849"/>
    </source>
</evidence>
<dbReference type="SUPFAM" id="SSF50249">
    <property type="entry name" value="Nucleic acid-binding proteins"/>
    <property type="match status" value="4"/>
</dbReference>
<proteinExistence type="inferred from homology"/>
<dbReference type="InterPro" id="IPR003029">
    <property type="entry name" value="S1_domain"/>
</dbReference>
<protein>
    <recommendedName>
        <fullName evidence="7">Ribonuclease R</fullName>
        <shortName evidence="7">RNase R</shortName>
        <ecNumber evidence="7">3.1.13.1</ecNumber>
    </recommendedName>
</protein>
<dbReference type="PANTHER" id="PTHR23355:SF9">
    <property type="entry name" value="DIS3-LIKE EXONUCLEASE 2"/>
    <property type="match status" value="1"/>
</dbReference>
<comment type="caution">
    <text evidence="10">The sequence shown here is derived from an EMBL/GenBank/DDBJ whole genome shotgun (WGS) entry which is preliminary data.</text>
</comment>
<dbReference type="PROSITE" id="PS50126">
    <property type="entry name" value="S1"/>
    <property type="match status" value="1"/>
</dbReference>
<dbReference type="GO" id="GO:0005829">
    <property type="term" value="C:cytosol"/>
    <property type="evidence" value="ECO:0007669"/>
    <property type="project" value="TreeGrafter"/>
</dbReference>
<organism evidence="10 11">
    <name type="scientific">Ezakiella coagulans</name>
    <dbReference type="NCBI Taxonomy" id="46507"/>
    <lineage>
        <taxon>Bacteria</taxon>
        <taxon>Bacillati</taxon>
        <taxon>Bacillota</taxon>
        <taxon>Tissierellia</taxon>
        <taxon>Ezakiella</taxon>
    </lineage>
</organism>
<evidence type="ECO:0000313" key="11">
    <source>
        <dbReference type="Proteomes" id="UP000245793"/>
    </source>
</evidence>
<dbReference type="InterPro" id="IPR050180">
    <property type="entry name" value="RNR_Ribonuclease"/>
</dbReference>
<dbReference type="InterPro" id="IPR040476">
    <property type="entry name" value="CSD2"/>
</dbReference>
<sequence>MGIKEKIKEILSTKKNVTVDDLKIFLRISKYEKKEFKHILRQMREEGTLDINERGFLTLGERKPLYGVFSETNYNYGFVNTEDGVEYFIPGKDKNGALEGDVVLIEKLDKGPGRTVARVIKVTDRKERYVVCDIKNKNRKMIVTPMGDFDSFIHLQTPPKGRKYKDGKYKVRLLDYDKRKKKYMGEVVEFIGTDDDKYLDLKTLVSEYDLPIDFPEDVIENANFVSREKILPSERVDYRDVFTVTIDGEDAKDFDDAISVEKTGENSYFLYVHIADVSHYVKDGAPLDVEAKKRDFSIYLPGLTIPMLPHVLSNGVCSLNPNEDRYTMSVKMEIRNGGEPKMVSIDKAIINSDYRLTYDGVSELFETGDNADYNDELKEFLMTAREVYNILKSQSEARGTISFMSSEAKFIMDDMNRIVDILPRPQREAEELIEEMMIATNRVVSKKYREMELPFIYRIHEEPTDEKLEGMRTLLRPFGVKVPEKVSAKDIQKLLEDLSEHESFERINDIVLRSMMKANYSDENIGHFALALADYSHFTSPIRRYPDLFIHRIISQKMSNRLTERNIKYFGNKAKEVAEEASNREKQIVDLEREADSLKKCEYMKDRVYEIYDGKVSGITDFGMFVKLPNTVEGLICNEEFMDNYLFDEKEMTAITTHNNKKYEIGTPVRVKVVNVNMNRREIDFMLLEDEDGR</sequence>
<dbReference type="SMART" id="SM00316">
    <property type="entry name" value="S1"/>
    <property type="match status" value="1"/>
</dbReference>
<accession>A0A2U1E4P0</accession>
<dbReference type="Pfam" id="PF00773">
    <property type="entry name" value="RNB"/>
    <property type="match status" value="1"/>
</dbReference>
<comment type="subcellular location">
    <subcellularLocation>
        <location evidence="7">Cytoplasm</location>
    </subcellularLocation>
</comment>
<dbReference type="PROSITE" id="PS01175">
    <property type="entry name" value="RIBONUCLEASE_II"/>
    <property type="match status" value="1"/>
</dbReference>
<keyword evidence="3 7" id="KW-0540">Nuclease</keyword>
<dbReference type="InterPro" id="IPR001900">
    <property type="entry name" value="RNase_II/R"/>
</dbReference>
<dbReference type="NCBIfam" id="TIGR00358">
    <property type="entry name" value="3_prime_RNase"/>
    <property type="match status" value="1"/>
</dbReference>
<reference evidence="10 11" key="1">
    <citation type="submission" date="2018-04" db="EMBL/GenBank/DDBJ databases">
        <title>Genomic Encyclopedia of Type Strains, Phase IV (KMG-IV): sequencing the most valuable type-strain genomes for metagenomic binning, comparative biology and taxonomic classification.</title>
        <authorList>
            <person name="Goeker M."/>
        </authorList>
    </citation>
    <scope>NUCLEOTIDE SEQUENCE [LARGE SCALE GENOMIC DNA]</scope>
    <source>
        <strain evidence="10 11">DSM 20705</strain>
    </source>
</reference>
<feature type="coiled-coil region" evidence="8">
    <location>
        <begin position="574"/>
        <end position="601"/>
    </location>
</feature>
<evidence type="ECO:0000256" key="3">
    <source>
        <dbReference type="ARBA" id="ARBA00022722"/>
    </source>
</evidence>
<dbReference type="EC" id="3.1.13.1" evidence="7"/>
<keyword evidence="4 7" id="KW-0378">Hydrolase</keyword>
<dbReference type="CDD" id="cd04471">
    <property type="entry name" value="S1_RNase_R"/>
    <property type="match status" value="1"/>
</dbReference>
<dbReference type="AlphaFoldDB" id="A0A2U1E4P0"/>
<evidence type="ECO:0000259" key="9">
    <source>
        <dbReference type="PROSITE" id="PS50126"/>
    </source>
</evidence>
<dbReference type="HAMAP" id="MF_01895">
    <property type="entry name" value="RNase_R"/>
    <property type="match status" value="1"/>
</dbReference>
<evidence type="ECO:0000256" key="4">
    <source>
        <dbReference type="ARBA" id="ARBA00022801"/>
    </source>
</evidence>
<evidence type="ECO:0000256" key="7">
    <source>
        <dbReference type="HAMAP-Rule" id="MF_01895"/>
    </source>
</evidence>
<dbReference type="Pfam" id="PF00575">
    <property type="entry name" value="S1"/>
    <property type="match status" value="1"/>
</dbReference>
<evidence type="ECO:0000256" key="5">
    <source>
        <dbReference type="ARBA" id="ARBA00022839"/>
    </source>
</evidence>
<dbReference type="EMBL" id="QEKV01000004">
    <property type="protein sequence ID" value="PVY94649.1"/>
    <property type="molecule type" value="Genomic_DNA"/>
</dbReference>
<keyword evidence="2 7" id="KW-0963">Cytoplasm</keyword>
<comment type="function">
    <text evidence="7">3'-5' exoribonuclease that releases 5'-nucleoside monophosphates and is involved in maturation of structured RNAs.</text>
</comment>
<comment type="similarity">
    <text evidence="7">Belongs to the RNR ribonuclease family. RNase R subfamily.</text>
</comment>
<keyword evidence="8" id="KW-0175">Coiled coil</keyword>
<dbReference type="InterPro" id="IPR022966">
    <property type="entry name" value="RNase_II/R_CS"/>
</dbReference>
<evidence type="ECO:0000256" key="8">
    <source>
        <dbReference type="SAM" id="Coils"/>
    </source>
</evidence>
<comment type="catalytic activity">
    <reaction evidence="1 7">
        <text>Exonucleolytic cleavage in the 3'- to 5'-direction to yield nucleoside 5'-phosphates.</text>
        <dbReference type="EC" id="3.1.13.1"/>
    </reaction>
</comment>
<evidence type="ECO:0000256" key="6">
    <source>
        <dbReference type="ARBA" id="ARBA00022884"/>
    </source>
</evidence>
<evidence type="ECO:0000313" key="10">
    <source>
        <dbReference type="EMBL" id="PVY94649.1"/>
    </source>
</evidence>
<dbReference type="Proteomes" id="UP000245793">
    <property type="component" value="Unassembled WGS sequence"/>
</dbReference>
<dbReference type="InterPro" id="IPR012340">
    <property type="entry name" value="NA-bd_OB-fold"/>
</dbReference>
<name>A0A2U1E4P0_9FIRM</name>
<dbReference type="Gene3D" id="2.40.50.140">
    <property type="entry name" value="Nucleic acid-binding proteins"/>
    <property type="match status" value="2"/>
</dbReference>
<dbReference type="RefSeq" id="WP_116480057.1">
    <property type="nucleotide sequence ID" value="NZ_QEKV01000004.1"/>
</dbReference>
<dbReference type="InterPro" id="IPR011805">
    <property type="entry name" value="RNase_R"/>
</dbReference>
<gene>
    <name evidence="7" type="primary">rnr</name>
    <name evidence="10" type="ORF">C7381_104155</name>
</gene>
<dbReference type="SMART" id="SM00955">
    <property type="entry name" value="RNB"/>
    <property type="match status" value="1"/>
</dbReference>
<keyword evidence="6 7" id="KW-0694">RNA-binding</keyword>
<feature type="domain" description="S1 motif" evidence="9">
    <location>
        <begin position="609"/>
        <end position="688"/>
    </location>
</feature>
<dbReference type="InterPro" id="IPR004476">
    <property type="entry name" value="RNase_II/RNase_R"/>
</dbReference>
<dbReference type="Pfam" id="PF17876">
    <property type="entry name" value="CSD2"/>
    <property type="match status" value="1"/>
</dbReference>
<dbReference type="GO" id="GO:0006402">
    <property type="term" value="P:mRNA catabolic process"/>
    <property type="evidence" value="ECO:0007669"/>
    <property type="project" value="TreeGrafter"/>
</dbReference>
<dbReference type="GO" id="GO:0003723">
    <property type="term" value="F:RNA binding"/>
    <property type="evidence" value="ECO:0007669"/>
    <property type="project" value="UniProtKB-UniRule"/>
</dbReference>
<dbReference type="PANTHER" id="PTHR23355">
    <property type="entry name" value="RIBONUCLEASE"/>
    <property type="match status" value="1"/>
</dbReference>
<keyword evidence="11" id="KW-1185">Reference proteome</keyword>
<keyword evidence="5 7" id="KW-0269">Exonuclease</keyword>